<dbReference type="RefSeq" id="WP_160196848.1">
    <property type="nucleotide sequence ID" value="NZ_QXXA01000006.1"/>
</dbReference>
<organism evidence="1 2">
    <name type="scientific">Senegalia massiliensis</name>
    <dbReference type="NCBI Taxonomy" id="1720316"/>
    <lineage>
        <taxon>Bacteria</taxon>
        <taxon>Bacillati</taxon>
        <taxon>Bacillota</taxon>
        <taxon>Clostridia</taxon>
        <taxon>Eubacteriales</taxon>
        <taxon>Clostridiaceae</taxon>
        <taxon>Senegalia</taxon>
    </lineage>
</organism>
<dbReference type="Pfam" id="PF14076">
    <property type="entry name" value="DUF4258"/>
    <property type="match status" value="1"/>
</dbReference>
<sequence length="116" mass="13659">MELDLVKKEFRNEQDYIIESTKRDSLYYSKHAIERMCQRGIEVEDVEGSASLGDPIEKQYHGKDIKFLFQQPKSQDPKYYSVVALAIPPLVISVCHFKEDVWEMVDGIMRRKEEDE</sequence>
<comment type="caution">
    <text evidence="1">The sequence shown here is derived from an EMBL/GenBank/DDBJ whole genome shotgun (WGS) entry which is preliminary data.</text>
</comment>
<reference evidence="1 2" key="1">
    <citation type="submission" date="2018-08" db="EMBL/GenBank/DDBJ databases">
        <title>Murine metabolic-syndrome-specific gut microbial biobank.</title>
        <authorList>
            <person name="Liu C."/>
        </authorList>
    </citation>
    <scope>NUCLEOTIDE SEQUENCE [LARGE SCALE GENOMIC DNA]</scope>
    <source>
        <strain evidence="1 2">583</strain>
    </source>
</reference>
<proteinExistence type="predicted"/>
<protein>
    <submittedName>
        <fullName evidence="1">DUF4258 domain-containing protein</fullName>
    </submittedName>
</protein>
<dbReference type="AlphaFoldDB" id="A0A845QVT6"/>
<gene>
    <name evidence="1" type="ORF">D3Z33_05740</name>
</gene>
<dbReference type="OrthoDB" id="1907860at2"/>
<name>A0A845QVT6_9CLOT</name>
<dbReference type="Proteomes" id="UP000467132">
    <property type="component" value="Unassembled WGS sequence"/>
</dbReference>
<keyword evidence="2" id="KW-1185">Reference proteome</keyword>
<dbReference type="InterPro" id="IPR025354">
    <property type="entry name" value="DUF4258"/>
</dbReference>
<dbReference type="EMBL" id="QXXA01000006">
    <property type="protein sequence ID" value="NBI06361.1"/>
    <property type="molecule type" value="Genomic_DNA"/>
</dbReference>
<evidence type="ECO:0000313" key="2">
    <source>
        <dbReference type="Proteomes" id="UP000467132"/>
    </source>
</evidence>
<accession>A0A845QVT6</accession>
<evidence type="ECO:0000313" key="1">
    <source>
        <dbReference type="EMBL" id="NBI06361.1"/>
    </source>
</evidence>